<sequence>MQRATIPTSSARLYCNTPAVTLAVEAGVDAATLTPVCRAKLFEQGCTDCVGTVPCTKTFAPVRTQSYWGS</sequence>
<evidence type="ECO:0000313" key="2">
    <source>
        <dbReference type="Proteomes" id="UP001229486"/>
    </source>
</evidence>
<evidence type="ECO:0000313" key="1">
    <source>
        <dbReference type="EMBL" id="MDP9651230.1"/>
    </source>
</evidence>
<name>A0AB73IMT0_9BURK</name>
<dbReference type="EMBL" id="JAURTK010000017">
    <property type="protein sequence ID" value="MDP9651230.1"/>
    <property type="molecule type" value="Genomic_DNA"/>
</dbReference>
<dbReference type="Proteomes" id="UP001229486">
    <property type="component" value="Unassembled WGS sequence"/>
</dbReference>
<comment type="caution">
    <text evidence="1">The sequence shown here is derived from an EMBL/GenBank/DDBJ whole genome shotgun (WGS) entry which is preliminary data.</text>
</comment>
<protein>
    <submittedName>
        <fullName evidence="1">Uncharacterized protein</fullName>
    </submittedName>
</protein>
<gene>
    <name evidence="1" type="ORF">J2793_006705</name>
</gene>
<dbReference type="AlphaFoldDB" id="A0AB73IMT0"/>
<organism evidence="1 2">
    <name type="scientific">Paraburkholderia caledonica</name>
    <dbReference type="NCBI Taxonomy" id="134536"/>
    <lineage>
        <taxon>Bacteria</taxon>
        <taxon>Pseudomonadati</taxon>
        <taxon>Pseudomonadota</taxon>
        <taxon>Betaproteobacteria</taxon>
        <taxon>Burkholderiales</taxon>
        <taxon>Burkholderiaceae</taxon>
        <taxon>Paraburkholderia</taxon>
    </lineage>
</organism>
<reference evidence="1" key="1">
    <citation type="submission" date="2023-07" db="EMBL/GenBank/DDBJ databases">
        <title>Sorghum-associated microbial communities from plants grown in Nebraska, USA.</title>
        <authorList>
            <person name="Schachtman D."/>
        </authorList>
    </citation>
    <scope>NUCLEOTIDE SEQUENCE</scope>
    <source>
        <strain evidence="1">DS1061</strain>
    </source>
</reference>
<proteinExistence type="predicted"/>
<accession>A0AB73IMT0</accession>